<protein>
    <submittedName>
        <fullName evidence="2">Uncharacterized protein</fullName>
    </submittedName>
</protein>
<reference evidence="1 3" key="1">
    <citation type="submission" date="2021-03" db="EMBL/GenBank/DDBJ databases">
        <title>Draft genome and methylome analysis of Thiotrix fructosivoruns ATCC 49748.</title>
        <authorList>
            <person name="Fomenkov A."/>
            <person name="Grabovich M.Y."/>
            <person name="Roberts R.J."/>
        </authorList>
    </citation>
    <scope>NUCLEOTIDE SEQUENCE [LARGE SCALE GENOMIC DNA]</scope>
    <source>
        <strain evidence="1 3">ATCC 49748</strain>
    </source>
</reference>
<evidence type="ECO:0000313" key="1">
    <source>
        <dbReference type="EMBL" id="MBO0615023.1"/>
    </source>
</evidence>
<organism evidence="2">
    <name type="scientific">Thiothrix fructosivorans</name>
    <dbReference type="NCBI Taxonomy" id="111770"/>
    <lineage>
        <taxon>Bacteria</taxon>
        <taxon>Pseudomonadati</taxon>
        <taxon>Pseudomonadota</taxon>
        <taxon>Gammaproteobacteria</taxon>
        <taxon>Thiotrichales</taxon>
        <taxon>Thiotrichaceae</taxon>
        <taxon>Thiothrix</taxon>
    </lineage>
</organism>
<reference evidence="2" key="2">
    <citation type="submission" date="2021-04" db="EMBL/GenBank/DDBJ databases">
        <title>Complete Genome and methylome analysis of Thiothrix fructosivorans ATCC 49748.</title>
        <authorList>
            <person name="Fomenkov A."/>
            <person name="Sun L."/>
            <person name="Vincze T."/>
            <person name="Grabovich M.Y."/>
            <person name="Roberts R.J."/>
        </authorList>
    </citation>
    <scope>NUCLEOTIDE SEQUENCE</scope>
    <source>
        <strain evidence="2">ATCC 49748</strain>
    </source>
</reference>
<dbReference type="EMBL" id="CP072748">
    <property type="protein sequence ID" value="QTX09823.1"/>
    <property type="molecule type" value="Genomic_DNA"/>
</dbReference>
<dbReference type="Proteomes" id="UP000664466">
    <property type="component" value="Unassembled WGS sequence"/>
</dbReference>
<gene>
    <name evidence="2" type="ORF">J1836_014575</name>
    <name evidence="1" type="ORF">J1836_19185</name>
</gene>
<dbReference type="EMBL" id="JAFMPM010000008">
    <property type="protein sequence ID" value="MBO0615023.1"/>
    <property type="molecule type" value="Genomic_DNA"/>
</dbReference>
<evidence type="ECO:0000313" key="3">
    <source>
        <dbReference type="Proteomes" id="UP000664466"/>
    </source>
</evidence>
<accession>A0A8B0SCW7</accession>
<proteinExistence type="predicted"/>
<evidence type="ECO:0000313" key="2">
    <source>
        <dbReference type="EMBL" id="QTX09823.1"/>
    </source>
</evidence>
<name>A0A8B0SCW7_9GAMM</name>
<keyword evidence="3" id="KW-1185">Reference proteome</keyword>
<dbReference type="AlphaFoldDB" id="A0A8B0SCW7"/>
<sequence length="165" mass="18747">MGILEACYSKSGYKTIYSIWEELAEDLWMVNDREHCIFNTGLTKENASDYIKSVAAQFIVLLESELPEDFFHLSACPECGYIGKSEYKAINNPWMPAKLFKFIYKHSQTQMAICLKCKKPFPKNMSDYEGREQYLNKITNKLSNNGGGLNAASLPDAHAELDVIL</sequence>